<gene>
    <name evidence="1" type="ORF">GCM10009821_03700</name>
</gene>
<organism evidence="1 2">
    <name type="scientific">Aeromicrobium halocynthiae</name>
    <dbReference type="NCBI Taxonomy" id="560557"/>
    <lineage>
        <taxon>Bacteria</taxon>
        <taxon>Bacillati</taxon>
        <taxon>Actinomycetota</taxon>
        <taxon>Actinomycetes</taxon>
        <taxon>Propionibacteriales</taxon>
        <taxon>Nocardioidaceae</taxon>
        <taxon>Aeromicrobium</taxon>
    </lineage>
</organism>
<proteinExistence type="predicted"/>
<sequence>MTEEDGTGRPWSVGDIENGYILTAAGWVQLRKRAAERGPEHGGPPWVPGDVVNGHVYIDEAWMPIGERGRSAPLQQPPQNLHEGADEKTDNWFTRLPGLGRAAVIGGAVVLLALFATSGPDAAGPEEQDEFVSIVASGQDRETENDTQVVAAKRERGEALCELLPSSLAVEDWRGTLTSITTELAGDDGVVKIEISENVEVVSVDIEPDSEVFSQITSLKEGTRVTFSGEFEDAGDQCIYERSLGSANGLRTPDFGIELSSIE</sequence>
<reference evidence="2" key="1">
    <citation type="journal article" date="2019" name="Int. J. Syst. Evol. Microbiol.">
        <title>The Global Catalogue of Microorganisms (GCM) 10K type strain sequencing project: providing services to taxonomists for standard genome sequencing and annotation.</title>
        <authorList>
            <consortium name="The Broad Institute Genomics Platform"/>
            <consortium name="The Broad Institute Genome Sequencing Center for Infectious Disease"/>
            <person name="Wu L."/>
            <person name="Ma J."/>
        </authorList>
    </citation>
    <scope>NUCLEOTIDE SEQUENCE [LARGE SCALE GENOMIC DNA]</scope>
    <source>
        <strain evidence="2">JCM 15749</strain>
    </source>
</reference>
<evidence type="ECO:0000313" key="2">
    <source>
        <dbReference type="Proteomes" id="UP001501480"/>
    </source>
</evidence>
<comment type="caution">
    <text evidence="1">The sequence shown here is derived from an EMBL/GenBank/DDBJ whole genome shotgun (WGS) entry which is preliminary data.</text>
</comment>
<evidence type="ECO:0000313" key="1">
    <source>
        <dbReference type="EMBL" id="GAA2070090.1"/>
    </source>
</evidence>
<dbReference type="EMBL" id="BAAAPY010000001">
    <property type="protein sequence ID" value="GAA2070090.1"/>
    <property type="molecule type" value="Genomic_DNA"/>
</dbReference>
<name>A0ABP5HA92_9ACTN</name>
<protein>
    <recommendedName>
        <fullName evidence="3">DUF5666 domain-containing protein</fullName>
    </recommendedName>
</protein>
<evidence type="ECO:0008006" key="3">
    <source>
        <dbReference type="Google" id="ProtNLM"/>
    </source>
</evidence>
<accession>A0ABP5HA92</accession>
<keyword evidence="2" id="KW-1185">Reference proteome</keyword>
<dbReference type="Proteomes" id="UP001501480">
    <property type="component" value="Unassembled WGS sequence"/>
</dbReference>
<dbReference type="RefSeq" id="WP_344323610.1">
    <property type="nucleotide sequence ID" value="NZ_BAAAPY010000001.1"/>
</dbReference>